<dbReference type="InterPro" id="IPR029058">
    <property type="entry name" value="AB_hydrolase_fold"/>
</dbReference>
<evidence type="ECO:0000313" key="2">
    <source>
        <dbReference type="EMBL" id="VFQ96525.1"/>
    </source>
</evidence>
<comment type="similarity">
    <text evidence="1">Belongs to the peptidase S10 family.</text>
</comment>
<dbReference type="Pfam" id="PF00450">
    <property type="entry name" value="Peptidase_S10"/>
    <property type="match status" value="1"/>
</dbReference>
<dbReference type="GO" id="GO:0004185">
    <property type="term" value="F:serine-type carboxypeptidase activity"/>
    <property type="evidence" value="ECO:0007669"/>
    <property type="project" value="InterPro"/>
</dbReference>
<name>A0A484N5E5_9ASTE</name>
<accession>A0A484N5E5</accession>
<sequence length="203" mass="22473">MRDSYEDVVSPGASNSLQPILYKLMNGGVIKDRLKVPPNVSWERPSVRVYDSLVGDFMRPRINEVDELLLKGVDVTIYAGQVDLVAPTKGTEAWVHKLNDEDQPKPHRTQKSLSKRKRSIAALKRHVDPLPSSSSNTDPSWNFRKKYLGGSASLDKICDGYREPSQICDGNSNGPFHRRSATDIATALSVVGDLITDAAFSCF</sequence>
<protein>
    <submittedName>
        <fullName evidence="2">Uncharacterized protein</fullName>
    </submittedName>
</protein>
<organism evidence="2 3">
    <name type="scientific">Cuscuta campestris</name>
    <dbReference type="NCBI Taxonomy" id="132261"/>
    <lineage>
        <taxon>Eukaryota</taxon>
        <taxon>Viridiplantae</taxon>
        <taxon>Streptophyta</taxon>
        <taxon>Embryophyta</taxon>
        <taxon>Tracheophyta</taxon>
        <taxon>Spermatophyta</taxon>
        <taxon>Magnoliopsida</taxon>
        <taxon>eudicotyledons</taxon>
        <taxon>Gunneridae</taxon>
        <taxon>Pentapetalae</taxon>
        <taxon>asterids</taxon>
        <taxon>lamiids</taxon>
        <taxon>Solanales</taxon>
        <taxon>Convolvulaceae</taxon>
        <taxon>Cuscuteae</taxon>
        <taxon>Cuscuta</taxon>
        <taxon>Cuscuta subgen. Grammica</taxon>
        <taxon>Cuscuta sect. Cleistogrammica</taxon>
    </lineage>
</organism>
<reference evidence="2 3" key="1">
    <citation type="submission" date="2018-04" db="EMBL/GenBank/DDBJ databases">
        <authorList>
            <person name="Vogel A."/>
        </authorList>
    </citation>
    <scope>NUCLEOTIDE SEQUENCE [LARGE SCALE GENOMIC DNA]</scope>
</reference>
<evidence type="ECO:0000256" key="1">
    <source>
        <dbReference type="ARBA" id="ARBA00009431"/>
    </source>
</evidence>
<dbReference type="AlphaFoldDB" id="A0A484N5E5"/>
<dbReference type="EMBL" id="OOIL02006049">
    <property type="protein sequence ID" value="VFQ96525.1"/>
    <property type="molecule type" value="Genomic_DNA"/>
</dbReference>
<keyword evidence="3" id="KW-1185">Reference proteome</keyword>
<dbReference type="InterPro" id="IPR001563">
    <property type="entry name" value="Peptidase_S10"/>
</dbReference>
<dbReference type="Gene3D" id="3.40.50.1820">
    <property type="entry name" value="alpha/beta hydrolase"/>
    <property type="match status" value="1"/>
</dbReference>
<dbReference type="Proteomes" id="UP000595140">
    <property type="component" value="Unassembled WGS sequence"/>
</dbReference>
<proteinExistence type="inferred from homology"/>
<evidence type="ECO:0000313" key="3">
    <source>
        <dbReference type="Proteomes" id="UP000595140"/>
    </source>
</evidence>
<gene>
    <name evidence="2" type="ORF">CCAM_LOCUS38301</name>
</gene>
<dbReference type="SUPFAM" id="SSF53474">
    <property type="entry name" value="alpha/beta-Hydrolases"/>
    <property type="match status" value="1"/>
</dbReference>
<dbReference type="OrthoDB" id="443318at2759"/>
<dbReference type="GO" id="GO:0006508">
    <property type="term" value="P:proteolysis"/>
    <property type="evidence" value="ECO:0007669"/>
    <property type="project" value="InterPro"/>
</dbReference>